<dbReference type="Proteomes" id="UP000008281">
    <property type="component" value="Unassembled WGS sequence"/>
</dbReference>
<feature type="transmembrane region" description="Helical" evidence="1">
    <location>
        <begin position="82"/>
        <end position="104"/>
    </location>
</feature>
<reference evidence="2" key="1">
    <citation type="submission" date="2007-07" db="EMBL/GenBank/DDBJ databases">
        <title>PCAP assembly of the Caenorhabditis remanei genome.</title>
        <authorList>
            <consortium name="The Caenorhabditis remanei Sequencing Consortium"/>
            <person name="Wilson R.K."/>
        </authorList>
    </citation>
    <scope>NUCLEOTIDE SEQUENCE [LARGE SCALE GENOMIC DNA]</scope>
    <source>
        <strain evidence="2">PB4641</strain>
    </source>
</reference>
<keyword evidence="1" id="KW-1133">Transmembrane helix</keyword>
<sequence>MPHIAYSKKSFGIKNKTWLRTLCLFITATILVQDLTFGIEMYATAVRGCAITVFTAVYVLNPWIITYKRNSEFIHRTLQYSYIAHTLAVPLHLLASSVVIYILWRMSKVKPDYNGEEPYEVIYGGQDSETKKLLDSK</sequence>
<evidence type="ECO:0000313" key="2">
    <source>
        <dbReference type="EMBL" id="EFO96381.1"/>
    </source>
</evidence>
<evidence type="ECO:0000256" key="1">
    <source>
        <dbReference type="SAM" id="Phobius"/>
    </source>
</evidence>
<proteinExistence type="predicted"/>
<gene>
    <name evidence="2" type="ORF">CRE_14675</name>
</gene>
<dbReference type="EMBL" id="DS268430">
    <property type="protein sequence ID" value="EFO96381.1"/>
    <property type="molecule type" value="Genomic_DNA"/>
</dbReference>
<feature type="transmembrane region" description="Helical" evidence="1">
    <location>
        <begin position="45"/>
        <end position="61"/>
    </location>
</feature>
<dbReference type="AlphaFoldDB" id="E3M9H5"/>
<accession>E3M9H5</accession>
<evidence type="ECO:0000313" key="3">
    <source>
        <dbReference type="Proteomes" id="UP000008281"/>
    </source>
</evidence>
<protein>
    <submittedName>
        <fullName evidence="2">Uncharacterized protein</fullName>
    </submittedName>
</protein>
<organism evidence="3">
    <name type="scientific">Caenorhabditis remanei</name>
    <name type="common">Caenorhabditis vulgaris</name>
    <dbReference type="NCBI Taxonomy" id="31234"/>
    <lineage>
        <taxon>Eukaryota</taxon>
        <taxon>Metazoa</taxon>
        <taxon>Ecdysozoa</taxon>
        <taxon>Nematoda</taxon>
        <taxon>Chromadorea</taxon>
        <taxon>Rhabditida</taxon>
        <taxon>Rhabditina</taxon>
        <taxon>Rhabditomorpha</taxon>
        <taxon>Rhabditoidea</taxon>
        <taxon>Rhabditidae</taxon>
        <taxon>Peloderinae</taxon>
        <taxon>Caenorhabditis</taxon>
    </lineage>
</organism>
<keyword evidence="1" id="KW-0472">Membrane</keyword>
<dbReference type="eggNOG" id="ENOG502TJ9U">
    <property type="taxonomic scope" value="Eukaryota"/>
</dbReference>
<dbReference type="OrthoDB" id="10493549at2759"/>
<keyword evidence="3" id="KW-1185">Reference proteome</keyword>
<dbReference type="HOGENOM" id="CLU_1867009_0_0_1"/>
<dbReference type="InParanoid" id="E3M9H5"/>
<name>E3M9H5_CAERE</name>
<keyword evidence="1" id="KW-0812">Transmembrane</keyword>